<accession>A0ABT1E8I8</accession>
<feature type="domain" description="XdhC Rossmann" evidence="2">
    <location>
        <begin position="166"/>
        <end position="308"/>
    </location>
</feature>
<gene>
    <name evidence="3" type="primary">xdhC</name>
    <name evidence="3" type="ORF">NK125_06630</name>
</gene>
<evidence type="ECO:0000259" key="1">
    <source>
        <dbReference type="Pfam" id="PF02625"/>
    </source>
</evidence>
<dbReference type="PANTHER" id="PTHR30388:SF6">
    <property type="entry name" value="XANTHINE DEHYDROGENASE SUBUNIT A-RELATED"/>
    <property type="match status" value="1"/>
</dbReference>
<proteinExistence type="predicted"/>
<protein>
    <submittedName>
        <fullName evidence="3">Xanthine dehydrogenase accessory protein XdhC</fullName>
    </submittedName>
</protein>
<dbReference type="InterPro" id="IPR003777">
    <property type="entry name" value="XdhC_CoxI"/>
</dbReference>
<dbReference type="RefSeq" id="WP_262065878.1">
    <property type="nucleotide sequence ID" value="NZ_JAMXOD010000007.1"/>
</dbReference>
<dbReference type="NCBIfam" id="TIGR02964">
    <property type="entry name" value="xanthine_xdhC"/>
    <property type="match status" value="1"/>
</dbReference>
<comment type="caution">
    <text evidence="3">The sequence shown here is derived from an EMBL/GenBank/DDBJ whole genome shotgun (WGS) entry which is preliminary data.</text>
</comment>
<dbReference type="EMBL" id="JAMZFW010000007">
    <property type="protein sequence ID" value="MCP1102093.1"/>
    <property type="molecule type" value="Genomic_DNA"/>
</dbReference>
<dbReference type="PANTHER" id="PTHR30388">
    <property type="entry name" value="ALDEHYDE OXIDOREDUCTASE MOLYBDENUM COFACTOR ASSEMBLY PROTEIN"/>
    <property type="match status" value="1"/>
</dbReference>
<evidence type="ECO:0000259" key="2">
    <source>
        <dbReference type="Pfam" id="PF13478"/>
    </source>
</evidence>
<dbReference type="Pfam" id="PF02625">
    <property type="entry name" value="XdhC_CoxI"/>
    <property type="match status" value="1"/>
</dbReference>
<dbReference type="Pfam" id="PF13478">
    <property type="entry name" value="XdhC_C"/>
    <property type="match status" value="1"/>
</dbReference>
<dbReference type="InterPro" id="IPR014308">
    <property type="entry name" value="Xanthine_DH_XdhC"/>
</dbReference>
<sequence>MRELFQKAKEYIEKKEDIVVVTIVSSSGSTPRGTGAKMLVTKEGRSLGTIGGGMVELMSEEEAKKALLRKESQLLSYQLKKNEIQDLGMICGGDVTIYLKYIPGGNQDFLELCKGIDEVYEKNKKAWLVAETAESSKGEWKLVPDTEDLKQYSNHYIEEIKAPEKVYIFGGGHVSQALVPVLASVEFQCIVLEDREEFTKRELFPGVCQTIRTDNHQILGGVTIQQEDYVVIMTRGHKDDERIMEQILKTPAKYIGVIGSRKKKAGVFERLKKKGFTEQDFERITTPIGLAIGAKTPAEIAISIVAQMIQIRGQE</sequence>
<name>A0ABT1E8I8_9FIRM</name>
<dbReference type="InterPro" id="IPR027051">
    <property type="entry name" value="XdhC_Rossmann_dom"/>
</dbReference>
<dbReference type="Gene3D" id="3.40.50.720">
    <property type="entry name" value="NAD(P)-binding Rossmann-like Domain"/>
    <property type="match status" value="1"/>
</dbReference>
<keyword evidence="4" id="KW-1185">Reference proteome</keyword>
<organism evidence="3 4">
    <name type="scientific">Aequitasia blattaphilus</name>
    <dbReference type="NCBI Taxonomy" id="2949332"/>
    <lineage>
        <taxon>Bacteria</taxon>
        <taxon>Bacillati</taxon>
        <taxon>Bacillota</taxon>
        <taxon>Clostridia</taxon>
        <taxon>Lachnospirales</taxon>
        <taxon>Lachnospiraceae</taxon>
        <taxon>Aequitasia</taxon>
    </lineage>
</organism>
<reference evidence="3 4" key="1">
    <citation type="journal article" date="2022" name="Genome Biol. Evol.">
        <title>Host diet, physiology and behaviors set the stage for Lachnospiraceae cladogenesis.</title>
        <authorList>
            <person name="Vera-Ponce De Leon A."/>
            <person name="Schneider M."/>
            <person name="Jahnes B.C."/>
            <person name="Sadowski V."/>
            <person name="Camuy-Velez L.A."/>
            <person name="Duan J."/>
            <person name="Sabree Z.L."/>
        </authorList>
    </citation>
    <scope>NUCLEOTIDE SEQUENCE [LARGE SCALE GENOMIC DNA]</scope>
    <source>
        <strain evidence="3 4">PAL113</strain>
    </source>
</reference>
<evidence type="ECO:0000313" key="3">
    <source>
        <dbReference type="EMBL" id="MCP1102093.1"/>
    </source>
</evidence>
<dbReference type="Proteomes" id="UP001523566">
    <property type="component" value="Unassembled WGS sequence"/>
</dbReference>
<dbReference type="InterPro" id="IPR052698">
    <property type="entry name" value="MoCofactor_Util/Proc"/>
</dbReference>
<evidence type="ECO:0000313" key="4">
    <source>
        <dbReference type="Proteomes" id="UP001523566"/>
    </source>
</evidence>
<feature type="domain" description="XdhC- CoxI" evidence="1">
    <location>
        <begin position="13"/>
        <end position="77"/>
    </location>
</feature>